<evidence type="ECO:0000256" key="4">
    <source>
        <dbReference type="PROSITE-ProRule" id="PRU10007"/>
    </source>
</evidence>
<dbReference type="AlphaFoldDB" id="A0A126SYR5"/>
<dbReference type="InterPro" id="IPR016162">
    <property type="entry name" value="Ald_DH_N"/>
</dbReference>
<keyword evidence="3" id="KW-0520">NAD</keyword>
<accession>A0A126SYR5</accession>
<evidence type="ECO:0000256" key="1">
    <source>
        <dbReference type="ARBA" id="ARBA00009986"/>
    </source>
</evidence>
<keyword evidence="2 5" id="KW-0560">Oxidoreductase</keyword>
<dbReference type="FunFam" id="3.40.309.10:FF:000009">
    <property type="entry name" value="Aldehyde dehydrogenase A"/>
    <property type="match status" value="1"/>
</dbReference>
<dbReference type="Gene3D" id="3.40.309.10">
    <property type="entry name" value="Aldehyde Dehydrogenase, Chain A, domain 2"/>
    <property type="match status" value="1"/>
</dbReference>
<organism evidence="7">
    <name type="scientific">uncultured bacterium UPO64</name>
    <dbReference type="NCBI Taxonomy" id="1776983"/>
    <lineage>
        <taxon>Bacteria</taxon>
        <taxon>environmental samples</taxon>
    </lineage>
</organism>
<evidence type="ECO:0000256" key="3">
    <source>
        <dbReference type="ARBA" id="ARBA00023027"/>
    </source>
</evidence>
<proteinExistence type="inferred from homology"/>
<dbReference type="PROSITE" id="PS00687">
    <property type="entry name" value="ALDEHYDE_DEHYDR_GLU"/>
    <property type="match status" value="1"/>
</dbReference>
<name>A0A126SYR5_9BACT</name>
<evidence type="ECO:0000256" key="2">
    <source>
        <dbReference type="ARBA" id="ARBA00023002"/>
    </source>
</evidence>
<feature type="domain" description="Aldehyde dehydrogenase" evidence="6">
    <location>
        <begin position="27"/>
        <end position="477"/>
    </location>
</feature>
<feature type="active site" evidence="4">
    <location>
        <position position="256"/>
    </location>
</feature>
<dbReference type="Pfam" id="PF00171">
    <property type="entry name" value="Aldedh"/>
    <property type="match status" value="1"/>
</dbReference>
<dbReference type="GO" id="GO:0016620">
    <property type="term" value="F:oxidoreductase activity, acting on the aldehyde or oxo group of donors, NAD or NADP as acceptor"/>
    <property type="evidence" value="ECO:0007669"/>
    <property type="project" value="InterPro"/>
</dbReference>
<dbReference type="EMBL" id="KU144986">
    <property type="protein sequence ID" value="AMK59460.1"/>
    <property type="molecule type" value="Genomic_DNA"/>
</dbReference>
<sequence>MNAPQSHTPITLDHWIGGATVVPSGGAYFDDLNPLDDSVYARAADGNAADVERAVQAAAQAFPAFRKLLAKDREALLQKAAALLERDRQDFIDILIDEVGSPLMKAGFEVQFAIGMLRAAAGVPRRITGQTLPSDSADRWSLSLREPLGVVAGITPFNVPMIKVIKQSAMALACGNTFVNLPSEHAPRLSLRVAQLYQEAGFPAGSFNVVLGNGAVIGDALTGHPLVKSVTFTGSSVVGRHIAEICAKQLKKFTLELGGKSPLIVMDDADLAGAVRAAAMGTFFYQGQACMASSRILVQRGIFERFSQALAGAAAGLKGGDLRDPGTTLGPIISGRQRSRVKTHIEDAAAKGARVLAGGSFSGFQCAPTVLTDVTPDMTLFYEETFGPVTALYPFDTLEEALAMANDTPYGLSAAIYTSNINSALTAASGIHTGMVHINAPSLYDEPHVPFGGVGQSGYGREGTDCDLDAMTEWKWVTIQLPTDAPGHH</sequence>
<dbReference type="FunFam" id="3.40.605.10:FF:000007">
    <property type="entry name" value="NAD/NADP-dependent betaine aldehyde dehydrogenase"/>
    <property type="match status" value="1"/>
</dbReference>
<evidence type="ECO:0000256" key="5">
    <source>
        <dbReference type="RuleBase" id="RU003345"/>
    </source>
</evidence>
<dbReference type="Gene3D" id="3.40.605.10">
    <property type="entry name" value="Aldehyde Dehydrogenase, Chain A, domain 1"/>
    <property type="match status" value="1"/>
</dbReference>
<dbReference type="InterPro" id="IPR016163">
    <property type="entry name" value="Ald_DH_C"/>
</dbReference>
<dbReference type="InterPro" id="IPR016160">
    <property type="entry name" value="Ald_DH_CS_CYS"/>
</dbReference>
<dbReference type="PANTHER" id="PTHR42986">
    <property type="entry name" value="BENZALDEHYDE DEHYDROGENASE YFMT"/>
    <property type="match status" value="1"/>
</dbReference>
<evidence type="ECO:0000259" key="6">
    <source>
        <dbReference type="Pfam" id="PF00171"/>
    </source>
</evidence>
<comment type="similarity">
    <text evidence="1 5">Belongs to the aldehyde dehydrogenase family.</text>
</comment>
<dbReference type="InterPro" id="IPR015590">
    <property type="entry name" value="Aldehyde_DH_dom"/>
</dbReference>
<dbReference type="PROSITE" id="PS00070">
    <property type="entry name" value="ALDEHYDE_DEHYDR_CYS"/>
    <property type="match status" value="1"/>
</dbReference>
<evidence type="ECO:0000313" key="7">
    <source>
        <dbReference type="EMBL" id="AMK59460.1"/>
    </source>
</evidence>
<dbReference type="PANTHER" id="PTHR42986:SF1">
    <property type="entry name" value="BENZALDEHYDE DEHYDROGENASE YFMT"/>
    <property type="match status" value="1"/>
</dbReference>
<reference evidence="7" key="1">
    <citation type="journal article" date="2016" name="Appl. Environ. Microbiol.">
        <title>Functional Metagenomics of a Biostimulated Petroleum-Contaminated Soil Reveals an Extraordinary Diversity of Extradiol Dioxygenases.</title>
        <authorList>
            <person name="Terron-Gonzalez L."/>
            <person name="Martin-Cabello G."/>
            <person name="Ferrer M."/>
            <person name="Santero E."/>
        </authorList>
    </citation>
    <scope>NUCLEOTIDE SEQUENCE</scope>
</reference>
<dbReference type="InterPro" id="IPR016161">
    <property type="entry name" value="Ald_DH/histidinol_DH"/>
</dbReference>
<dbReference type="SUPFAM" id="SSF53720">
    <property type="entry name" value="ALDH-like"/>
    <property type="match status" value="1"/>
</dbReference>
<protein>
    <submittedName>
        <fullName evidence="7">Salicylaldehyde dehydrogenase</fullName>
    </submittedName>
</protein>
<dbReference type="InterPro" id="IPR029510">
    <property type="entry name" value="Ald_DH_CS_GLU"/>
</dbReference>